<evidence type="ECO:0000256" key="6">
    <source>
        <dbReference type="ARBA" id="ARBA00023012"/>
    </source>
</evidence>
<evidence type="ECO:0000256" key="4">
    <source>
        <dbReference type="ARBA" id="ARBA00022679"/>
    </source>
</evidence>
<dbReference type="GO" id="GO:0000160">
    <property type="term" value="P:phosphorelay signal transduction system"/>
    <property type="evidence" value="ECO:0007669"/>
    <property type="project" value="UniProtKB-KW"/>
</dbReference>
<dbReference type="SMART" id="SM00304">
    <property type="entry name" value="HAMP"/>
    <property type="match status" value="1"/>
</dbReference>
<evidence type="ECO:0000256" key="3">
    <source>
        <dbReference type="ARBA" id="ARBA00022553"/>
    </source>
</evidence>
<feature type="transmembrane region" description="Helical" evidence="7">
    <location>
        <begin position="12"/>
        <end position="32"/>
    </location>
</feature>
<keyword evidence="5" id="KW-0418">Kinase</keyword>
<dbReference type="GO" id="GO:0004673">
    <property type="term" value="F:protein histidine kinase activity"/>
    <property type="evidence" value="ECO:0007669"/>
    <property type="project" value="UniProtKB-EC"/>
</dbReference>
<dbReference type="PANTHER" id="PTHR45436">
    <property type="entry name" value="SENSOR HISTIDINE KINASE YKOH"/>
    <property type="match status" value="1"/>
</dbReference>
<dbReference type="EC" id="2.7.13.3" evidence="2"/>
<dbReference type="PANTHER" id="PTHR45436:SF5">
    <property type="entry name" value="SENSOR HISTIDINE KINASE TRCS"/>
    <property type="match status" value="1"/>
</dbReference>
<dbReference type="InterPro" id="IPR029151">
    <property type="entry name" value="Sensor-like_sf"/>
</dbReference>
<dbReference type="InterPro" id="IPR003660">
    <property type="entry name" value="HAMP_dom"/>
</dbReference>
<evidence type="ECO:0000259" key="8">
    <source>
        <dbReference type="PROSITE" id="PS50885"/>
    </source>
</evidence>
<dbReference type="CDD" id="cd18773">
    <property type="entry name" value="PDC1_HK_sensor"/>
    <property type="match status" value="1"/>
</dbReference>
<dbReference type="CDD" id="cd06225">
    <property type="entry name" value="HAMP"/>
    <property type="match status" value="1"/>
</dbReference>
<keyword evidence="7" id="KW-0812">Transmembrane</keyword>
<sequence length="271" mass="29910">MVKFLNSLQTKLTISFIILILVISSLTFFYTFNETKSALKETMRDELKAVAAATATQMDGDKVAMLKAGDEGTPEFLSIRDQLWAVQNSNPDIKYVYIMALNGDEVQFVVDGSYGKEDDAAMIGDVYDEAPEDLINGFTAPSADREFTTDEWGTYLSGYAPVYDSKGNSVGLVGVDMSSDRVIEKQNFIGYTIYIIVGLAILIAGAMIAFFSKTIIQDIKKLNENANKISMGDTNVMVDVKRNDEIGELADSFGRMVASLKIMMDTSYNEK</sequence>
<feature type="domain" description="HAMP" evidence="8">
    <location>
        <begin position="213"/>
        <end position="265"/>
    </location>
</feature>
<gene>
    <name evidence="9" type="ORF">CUJ83_01295</name>
</gene>
<evidence type="ECO:0000256" key="2">
    <source>
        <dbReference type="ARBA" id="ARBA00012438"/>
    </source>
</evidence>
<evidence type="ECO:0000256" key="1">
    <source>
        <dbReference type="ARBA" id="ARBA00000085"/>
    </source>
</evidence>
<dbReference type="InterPro" id="IPR050428">
    <property type="entry name" value="TCS_sensor_his_kinase"/>
</dbReference>
<keyword evidence="10" id="KW-1185">Reference proteome</keyword>
<dbReference type="PROSITE" id="PS50885">
    <property type="entry name" value="HAMP"/>
    <property type="match status" value="1"/>
</dbReference>
<proteinExistence type="predicted"/>
<evidence type="ECO:0000256" key="7">
    <source>
        <dbReference type="SAM" id="Phobius"/>
    </source>
</evidence>
<dbReference type="RefSeq" id="WP_230739695.1">
    <property type="nucleotide sequence ID" value="NZ_PGCK01000001.1"/>
</dbReference>
<dbReference type="Gene3D" id="6.10.340.10">
    <property type="match status" value="1"/>
</dbReference>
<keyword evidence="7" id="KW-1133">Transmembrane helix</keyword>
<keyword evidence="6" id="KW-0902">Two-component regulatory system</keyword>
<keyword evidence="3" id="KW-0597">Phosphoprotein</keyword>
<dbReference type="Pfam" id="PF00672">
    <property type="entry name" value="HAMP"/>
    <property type="match status" value="1"/>
</dbReference>
<dbReference type="AlphaFoldDB" id="A0AAP2RBL1"/>
<feature type="transmembrane region" description="Helical" evidence="7">
    <location>
        <begin position="188"/>
        <end position="211"/>
    </location>
</feature>
<comment type="catalytic activity">
    <reaction evidence="1">
        <text>ATP + protein L-histidine = ADP + protein N-phospho-L-histidine.</text>
        <dbReference type="EC" id="2.7.13.3"/>
    </reaction>
</comment>
<dbReference type="SUPFAM" id="SSF158472">
    <property type="entry name" value="HAMP domain-like"/>
    <property type="match status" value="1"/>
</dbReference>
<evidence type="ECO:0000256" key="5">
    <source>
        <dbReference type="ARBA" id="ARBA00022777"/>
    </source>
</evidence>
<reference evidence="9 10" key="1">
    <citation type="submission" date="2017-11" db="EMBL/GenBank/DDBJ databases">
        <title>Isolation and Characterization of Family Methanocellaceae Species from Potential Methane Hydrate Area Offshore Southwestern Taiwan.</title>
        <authorList>
            <person name="Zhang W.-L."/>
            <person name="Chen W.-C."/>
            <person name="Lai M.-C."/>
            <person name="Chen S.-C."/>
        </authorList>
    </citation>
    <scope>NUCLEOTIDE SEQUENCE [LARGE SCALE GENOMIC DNA]</scope>
    <source>
        <strain evidence="9 10">CWC-04</strain>
    </source>
</reference>
<protein>
    <recommendedName>
        <fullName evidence="2">histidine kinase</fullName>
        <ecNumber evidence="2">2.7.13.3</ecNumber>
    </recommendedName>
</protein>
<evidence type="ECO:0000313" key="10">
    <source>
        <dbReference type="Proteomes" id="UP001320159"/>
    </source>
</evidence>
<dbReference type="EMBL" id="PGCK01000001">
    <property type="protein sequence ID" value="MCD1293630.1"/>
    <property type="molecule type" value="Genomic_DNA"/>
</dbReference>
<keyword evidence="4" id="KW-0808">Transferase</keyword>
<organism evidence="9 10">
    <name type="scientific">Methanooceanicella nereidis</name>
    <dbReference type="NCBI Taxonomy" id="2052831"/>
    <lineage>
        <taxon>Archaea</taxon>
        <taxon>Methanobacteriati</taxon>
        <taxon>Methanobacteriota</taxon>
        <taxon>Stenosarchaea group</taxon>
        <taxon>Methanomicrobia</taxon>
        <taxon>Methanocellales</taxon>
        <taxon>Methanocellaceae</taxon>
        <taxon>Methanooceanicella</taxon>
    </lineage>
</organism>
<keyword evidence="7" id="KW-0472">Membrane</keyword>
<dbReference type="SUPFAM" id="SSF103190">
    <property type="entry name" value="Sensory domain-like"/>
    <property type="match status" value="1"/>
</dbReference>
<dbReference type="Proteomes" id="UP001320159">
    <property type="component" value="Unassembled WGS sequence"/>
</dbReference>
<accession>A0AAP2RBL1</accession>
<evidence type="ECO:0000313" key="9">
    <source>
        <dbReference type="EMBL" id="MCD1293630.1"/>
    </source>
</evidence>
<name>A0AAP2RBL1_9EURY</name>
<dbReference type="GO" id="GO:0005886">
    <property type="term" value="C:plasma membrane"/>
    <property type="evidence" value="ECO:0007669"/>
    <property type="project" value="TreeGrafter"/>
</dbReference>
<comment type="caution">
    <text evidence="9">The sequence shown here is derived from an EMBL/GenBank/DDBJ whole genome shotgun (WGS) entry which is preliminary data.</text>
</comment>